<dbReference type="EMBL" id="CP029480">
    <property type="protein sequence ID" value="AWV97971.1"/>
    <property type="molecule type" value="Genomic_DNA"/>
</dbReference>
<dbReference type="AlphaFoldDB" id="A0A2Z4G9T3"/>
<dbReference type="KEGG" id="als:DJ013_07225"/>
<accession>A0A2Z4G9T3</accession>
<dbReference type="Proteomes" id="UP000249873">
    <property type="component" value="Chromosome"/>
</dbReference>
<organism evidence="1 2">
    <name type="scientific">Arcticibacterium luteifluviistationis</name>
    <dbReference type="NCBI Taxonomy" id="1784714"/>
    <lineage>
        <taxon>Bacteria</taxon>
        <taxon>Pseudomonadati</taxon>
        <taxon>Bacteroidota</taxon>
        <taxon>Cytophagia</taxon>
        <taxon>Cytophagales</taxon>
        <taxon>Leadbetterellaceae</taxon>
        <taxon>Arcticibacterium</taxon>
    </lineage>
</organism>
<dbReference type="InterPro" id="IPR027056">
    <property type="entry name" value="Gluconate_2DH_su3"/>
</dbReference>
<evidence type="ECO:0000313" key="2">
    <source>
        <dbReference type="Proteomes" id="UP000249873"/>
    </source>
</evidence>
<name>A0A2Z4G9T3_9BACT</name>
<gene>
    <name evidence="1" type="ORF">DJ013_07225</name>
</gene>
<dbReference type="Pfam" id="PF13618">
    <property type="entry name" value="Gluconate_2-dh3"/>
    <property type="match status" value="1"/>
</dbReference>
<dbReference type="OrthoDB" id="129242at2"/>
<proteinExistence type="predicted"/>
<keyword evidence="2" id="KW-1185">Reference proteome</keyword>
<protein>
    <submittedName>
        <fullName evidence="1">Transcriptional initiation protein Tat</fullName>
    </submittedName>
</protein>
<evidence type="ECO:0000313" key="1">
    <source>
        <dbReference type="EMBL" id="AWV97971.1"/>
    </source>
</evidence>
<reference evidence="1 2" key="1">
    <citation type="submission" date="2018-05" db="EMBL/GenBank/DDBJ databases">
        <title>Complete genome sequence of Arcticibacterium luteifluviistationis SM1504T, a cytophagaceae bacterium isolated from Arctic surface seawater.</title>
        <authorList>
            <person name="Li Y."/>
            <person name="Qin Q.-L."/>
        </authorList>
    </citation>
    <scope>NUCLEOTIDE SEQUENCE [LARGE SCALE GENOMIC DNA]</scope>
    <source>
        <strain evidence="1 2">SM1504</strain>
    </source>
</reference>
<dbReference type="RefSeq" id="WP_111371073.1">
    <property type="nucleotide sequence ID" value="NZ_CP029480.1"/>
</dbReference>
<sequence length="217" mass="24600">MKRRDVLKNIGLGTAGVAVSGKVMAQNEPKKIVEELPDSRNGQLKEEILYEQKLKAETFFDKHEMATIAILADIIIPKDENSGSATDSGVPDFIEFIVKDMPHHQVPMRGGLMWLDLECNRQFGKKFIKLSKSKRTEMLDQIAYPEEAKPDMSQGVAFFNKMRDLTATGFFTSEIGVKDLDYRGNTPNAWDGAPEEDLKKFGLSYDEWRTHVPEEKD</sequence>